<evidence type="ECO:0000259" key="4">
    <source>
        <dbReference type="PROSITE" id="PS51184"/>
    </source>
</evidence>
<evidence type="ECO:0000256" key="3">
    <source>
        <dbReference type="ARBA" id="ARBA00023004"/>
    </source>
</evidence>
<dbReference type="RefSeq" id="YP_009816068.1">
    <property type="nucleotide sequence ID" value="NC_048102.1"/>
</dbReference>
<keyword evidence="3" id="KW-0408">Iron</keyword>
<dbReference type="Gene3D" id="2.60.120.650">
    <property type="entry name" value="Cupin"/>
    <property type="match status" value="1"/>
</dbReference>
<dbReference type="PROSITE" id="PS51184">
    <property type="entry name" value="JMJC"/>
    <property type="match status" value="1"/>
</dbReference>
<dbReference type="Proteomes" id="UP000281181">
    <property type="component" value="Segment"/>
</dbReference>
<feature type="domain" description="JmjC" evidence="4">
    <location>
        <begin position="4"/>
        <end position="186"/>
    </location>
</feature>
<keyword evidence="6" id="KW-1185">Reference proteome</keyword>
<dbReference type="SUPFAM" id="SSF51197">
    <property type="entry name" value="Clavaminate synthase-like"/>
    <property type="match status" value="1"/>
</dbReference>
<comment type="cofactor">
    <cofactor evidence="1">
        <name>Fe(2+)</name>
        <dbReference type="ChEBI" id="CHEBI:29033"/>
    </cofactor>
</comment>
<evidence type="ECO:0000256" key="2">
    <source>
        <dbReference type="ARBA" id="ARBA00022723"/>
    </source>
</evidence>
<evidence type="ECO:0000313" key="5">
    <source>
        <dbReference type="EMBL" id="AYR01883.1"/>
    </source>
</evidence>
<dbReference type="KEGG" id="vg:55007302"/>
<protein>
    <recommendedName>
        <fullName evidence="4">JmjC domain-containing protein</fullName>
    </recommendedName>
</protein>
<reference evidence="5 6" key="1">
    <citation type="submission" date="2018-09" db="EMBL/GenBank/DDBJ databases">
        <authorList>
            <person name="You S."/>
        </authorList>
    </citation>
    <scope>NUCLEOTIDE SEQUENCE [LARGE SCALE GENOMIC DNA]</scope>
</reference>
<dbReference type="EMBL" id="MH920639">
    <property type="protein sequence ID" value="AYR01883.1"/>
    <property type="molecule type" value="Genomic_DNA"/>
</dbReference>
<dbReference type="PANTHER" id="PTHR13096">
    <property type="entry name" value="MINA53 MYC INDUCED NUCLEAR ANTIGEN"/>
    <property type="match status" value="1"/>
</dbReference>
<keyword evidence="2" id="KW-0479">Metal-binding</keyword>
<name>A0A3G3M616_9CAUD</name>
<dbReference type="InterPro" id="IPR039994">
    <property type="entry name" value="NO66-like"/>
</dbReference>
<organism evidence="5 6">
    <name type="scientific">Synechococcus phage S-P4</name>
    <dbReference type="NCBI Taxonomy" id="2484640"/>
    <lineage>
        <taxon>Viruses</taxon>
        <taxon>Duplodnaviria</taxon>
        <taxon>Heunggongvirae</taxon>
        <taxon>Uroviricota</taxon>
        <taxon>Caudoviricetes</taxon>
        <taxon>Pantevenvirales</taxon>
        <taxon>Kyanoviridae</taxon>
        <taxon>Leucotheavirus</taxon>
        <taxon>Leucotheavirus sp4</taxon>
    </lineage>
</organism>
<dbReference type="Pfam" id="PF08007">
    <property type="entry name" value="JmjC_2"/>
    <property type="match status" value="1"/>
</dbReference>
<dbReference type="GO" id="GO:0046872">
    <property type="term" value="F:metal ion binding"/>
    <property type="evidence" value="ECO:0007669"/>
    <property type="project" value="UniProtKB-KW"/>
</dbReference>
<sequence>MFDPSQYVSWDDVDECLYRTDMKWELISPDGIKDEVPTFTSAWYGDYQETRYITHKIKKGYGFVITKYGRYNKRTNDLCREIENTLDVTSDLHIYGGHTGSHSFKPHKDETENIIIQVEGNTPWMVFDDEFNPQLNVTLYPGDAIFIPKGWYHQAKPSSTRLSMSIAMFDKSRITIDRDHLTLKPN</sequence>
<dbReference type="InterPro" id="IPR003347">
    <property type="entry name" value="JmjC_dom"/>
</dbReference>
<proteinExistence type="predicted"/>
<dbReference type="GeneID" id="55007302"/>
<evidence type="ECO:0000313" key="6">
    <source>
        <dbReference type="Proteomes" id="UP000281181"/>
    </source>
</evidence>
<dbReference type="PANTHER" id="PTHR13096:SF8">
    <property type="entry name" value="RIBOSOMAL OXYGENASE 1"/>
    <property type="match status" value="1"/>
</dbReference>
<accession>A0A3G3M616</accession>
<evidence type="ECO:0000256" key="1">
    <source>
        <dbReference type="ARBA" id="ARBA00001954"/>
    </source>
</evidence>